<keyword evidence="2" id="KW-1185">Reference proteome</keyword>
<gene>
    <name evidence="1" type="ORF">O181_101279</name>
</gene>
<dbReference type="EMBL" id="AVOT02071231">
    <property type="protein sequence ID" value="MBW0561564.1"/>
    <property type="molecule type" value="Genomic_DNA"/>
</dbReference>
<dbReference type="AlphaFoldDB" id="A0A9Q3JGV5"/>
<reference evidence="1" key="1">
    <citation type="submission" date="2021-03" db="EMBL/GenBank/DDBJ databases">
        <title>Draft genome sequence of rust myrtle Austropuccinia psidii MF-1, a brazilian biotype.</title>
        <authorList>
            <person name="Quecine M.C."/>
            <person name="Pachon D.M.R."/>
            <person name="Bonatelli M.L."/>
            <person name="Correr F.H."/>
            <person name="Franceschini L.M."/>
            <person name="Leite T.F."/>
            <person name="Margarido G.R.A."/>
            <person name="Almeida C.A."/>
            <person name="Ferrarezi J.A."/>
            <person name="Labate C.A."/>
        </authorList>
    </citation>
    <scope>NUCLEOTIDE SEQUENCE</scope>
    <source>
        <strain evidence="1">MF-1</strain>
    </source>
</reference>
<sequence>MSHTLTYHSIQNFKLCHHHIVKGISHYAPTPTWAHAYEPAPAQAHTHANATAPADKHTHANPTALHPQYCAAGSTTVIRKMTILRRWLPFMDNLVRSPPPPLHQHWRKNLFDVCVWKQVGLV</sequence>
<evidence type="ECO:0000313" key="1">
    <source>
        <dbReference type="EMBL" id="MBW0561564.1"/>
    </source>
</evidence>
<name>A0A9Q3JGV5_9BASI</name>
<evidence type="ECO:0000313" key="2">
    <source>
        <dbReference type="Proteomes" id="UP000765509"/>
    </source>
</evidence>
<organism evidence="1 2">
    <name type="scientific">Austropuccinia psidii MF-1</name>
    <dbReference type="NCBI Taxonomy" id="1389203"/>
    <lineage>
        <taxon>Eukaryota</taxon>
        <taxon>Fungi</taxon>
        <taxon>Dikarya</taxon>
        <taxon>Basidiomycota</taxon>
        <taxon>Pucciniomycotina</taxon>
        <taxon>Pucciniomycetes</taxon>
        <taxon>Pucciniales</taxon>
        <taxon>Sphaerophragmiaceae</taxon>
        <taxon>Austropuccinia</taxon>
    </lineage>
</organism>
<accession>A0A9Q3JGV5</accession>
<protein>
    <submittedName>
        <fullName evidence="1">Uncharacterized protein</fullName>
    </submittedName>
</protein>
<proteinExistence type="predicted"/>
<comment type="caution">
    <text evidence="1">The sequence shown here is derived from an EMBL/GenBank/DDBJ whole genome shotgun (WGS) entry which is preliminary data.</text>
</comment>
<dbReference type="Proteomes" id="UP000765509">
    <property type="component" value="Unassembled WGS sequence"/>
</dbReference>